<dbReference type="EnsemblPlants" id="OB12G22350.1">
    <property type="protein sequence ID" value="OB12G22350.1"/>
    <property type="gene ID" value="OB12G22350"/>
</dbReference>
<keyword evidence="4" id="KW-0963">Cytoplasm</keyword>
<dbReference type="GeneID" id="102716919"/>
<dbReference type="GO" id="GO:0009738">
    <property type="term" value="P:abscisic acid-activated signaling pathway"/>
    <property type="evidence" value="ECO:0007669"/>
    <property type="project" value="UniProtKB-KW"/>
</dbReference>
<dbReference type="Gramene" id="OB12G22350.1">
    <property type="protein sequence ID" value="OB12G22350.1"/>
    <property type="gene ID" value="OB12G22350"/>
</dbReference>
<dbReference type="PANTHER" id="PTHR31213">
    <property type="entry name" value="OS08G0374000 PROTEIN-RELATED"/>
    <property type="match status" value="1"/>
</dbReference>
<dbReference type="OMA" id="LRVECEL"/>
<dbReference type="KEGG" id="obr:102716919"/>
<name>J3NE27_ORYBR</name>
<dbReference type="Proteomes" id="UP000006038">
    <property type="component" value="Chromosome 12"/>
</dbReference>
<dbReference type="CDD" id="cd07816">
    <property type="entry name" value="Bet_v1-like"/>
    <property type="match status" value="1"/>
</dbReference>
<evidence type="ECO:0000256" key="1">
    <source>
        <dbReference type="ARBA" id="ARBA00004123"/>
    </source>
</evidence>
<dbReference type="FunFam" id="3.30.530.20:FF:000030">
    <property type="entry name" value="Pathogenesis-related protein 10"/>
    <property type="match status" value="1"/>
</dbReference>
<comment type="similarity">
    <text evidence="3">Belongs to the PYR/PYL/RCAR abscisic acid intracellular receptor family.</text>
</comment>
<evidence type="ECO:0000256" key="8">
    <source>
        <dbReference type="ARBA" id="ARBA00023272"/>
    </source>
</evidence>
<reference evidence="9" key="1">
    <citation type="journal article" date="2013" name="Nat. Commun.">
        <title>Whole-genome sequencing of Oryza brachyantha reveals mechanisms underlying Oryza genome evolution.</title>
        <authorList>
            <person name="Chen J."/>
            <person name="Huang Q."/>
            <person name="Gao D."/>
            <person name="Wang J."/>
            <person name="Lang Y."/>
            <person name="Liu T."/>
            <person name="Li B."/>
            <person name="Bai Z."/>
            <person name="Luis Goicoechea J."/>
            <person name="Liang C."/>
            <person name="Chen C."/>
            <person name="Zhang W."/>
            <person name="Sun S."/>
            <person name="Liao Y."/>
            <person name="Zhang X."/>
            <person name="Yang L."/>
            <person name="Song C."/>
            <person name="Wang M."/>
            <person name="Shi J."/>
            <person name="Liu G."/>
            <person name="Liu J."/>
            <person name="Zhou H."/>
            <person name="Zhou W."/>
            <person name="Yu Q."/>
            <person name="An N."/>
            <person name="Chen Y."/>
            <person name="Cai Q."/>
            <person name="Wang B."/>
            <person name="Liu B."/>
            <person name="Min J."/>
            <person name="Huang Y."/>
            <person name="Wu H."/>
            <person name="Li Z."/>
            <person name="Zhang Y."/>
            <person name="Yin Y."/>
            <person name="Song W."/>
            <person name="Jiang J."/>
            <person name="Jackson S.A."/>
            <person name="Wing R.A."/>
            <person name="Wang J."/>
            <person name="Chen M."/>
        </authorList>
    </citation>
    <scope>NUCLEOTIDE SEQUENCE [LARGE SCALE GENOMIC DNA]</scope>
    <source>
        <strain evidence="9">cv. IRGC 101232</strain>
    </source>
</reference>
<evidence type="ECO:0000256" key="3">
    <source>
        <dbReference type="ARBA" id="ARBA00008594"/>
    </source>
</evidence>
<evidence type="ECO:0000256" key="5">
    <source>
        <dbReference type="ARBA" id="ARBA00022682"/>
    </source>
</evidence>
<accession>J3NE27</accession>
<dbReference type="InterPro" id="IPR024949">
    <property type="entry name" value="Bet_v_I_allergen"/>
</dbReference>
<keyword evidence="8" id="KW-0650">Protein phosphatase inhibitor</keyword>
<evidence type="ECO:0000313" key="10">
    <source>
        <dbReference type="Proteomes" id="UP000006038"/>
    </source>
</evidence>
<evidence type="ECO:0000256" key="7">
    <source>
        <dbReference type="ARBA" id="ARBA00023242"/>
    </source>
</evidence>
<evidence type="ECO:0008006" key="11">
    <source>
        <dbReference type="Google" id="ProtNLM"/>
    </source>
</evidence>
<dbReference type="GO" id="GO:0005634">
    <property type="term" value="C:nucleus"/>
    <property type="evidence" value="ECO:0007669"/>
    <property type="project" value="UniProtKB-SubCell"/>
</dbReference>
<dbReference type="eggNOG" id="ENOG502RXTQ">
    <property type="taxonomic scope" value="Eukaryota"/>
</dbReference>
<dbReference type="HOGENOM" id="CLU_081988_3_0_1"/>
<protein>
    <recommendedName>
        <fullName evidence="11">Bet v I/Major latex protein domain-containing protein</fullName>
    </recommendedName>
</protein>
<sequence length="160" mass="16797">MAPVCISDERAVAVSAERLWKVILDAPAMAKVCAGLVDAVEVEGDGGPGTINTLKLNPAAEAGSIYKTRLVARDDASHTLKSEVLEAQSKVGKKLKSHSLESKLEAAGDGACVARLRVECELEEDGGALSPEQEKAIAGGYFGMLGMIEAYLVAHPEEYA</sequence>
<proteinExistence type="inferred from homology"/>
<dbReference type="GO" id="GO:0005737">
    <property type="term" value="C:cytoplasm"/>
    <property type="evidence" value="ECO:0007669"/>
    <property type="project" value="UniProtKB-SubCell"/>
</dbReference>
<dbReference type="GO" id="GO:0004864">
    <property type="term" value="F:protein phosphatase inhibitor activity"/>
    <property type="evidence" value="ECO:0007669"/>
    <property type="project" value="UniProtKB-KW"/>
</dbReference>
<dbReference type="Gene3D" id="3.30.530.20">
    <property type="match status" value="1"/>
</dbReference>
<dbReference type="AlphaFoldDB" id="J3NE27"/>
<organism evidence="9">
    <name type="scientific">Oryza brachyantha</name>
    <name type="common">malo sina</name>
    <dbReference type="NCBI Taxonomy" id="4533"/>
    <lineage>
        <taxon>Eukaryota</taxon>
        <taxon>Viridiplantae</taxon>
        <taxon>Streptophyta</taxon>
        <taxon>Embryophyta</taxon>
        <taxon>Tracheophyta</taxon>
        <taxon>Spermatophyta</taxon>
        <taxon>Magnoliopsida</taxon>
        <taxon>Liliopsida</taxon>
        <taxon>Poales</taxon>
        <taxon>Poaceae</taxon>
        <taxon>BOP clade</taxon>
        <taxon>Oryzoideae</taxon>
        <taxon>Oryzeae</taxon>
        <taxon>Oryzinae</taxon>
        <taxon>Oryza</taxon>
    </lineage>
</organism>
<dbReference type="PRINTS" id="PR00634">
    <property type="entry name" value="BETALLERGEN"/>
</dbReference>
<comment type="subcellular location">
    <subcellularLocation>
        <location evidence="2">Cytoplasm</location>
    </subcellularLocation>
    <subcellularLocation>
        <location evidence="1">Nucleus</location>
    </subcellularLocation>
</comment>
<dbReference type="SUPFAM" id="SSF55961">
    <property type="entry name" value="Bet v1-like"/>
    <property type="match status" value="1"/>
</dbReference>
<keyword evidence="6" id="KW-0675">Receptor</keyword>
<dbReference type="STRING" id="4533.J3NE27"/>
<dbReference type="Pfam" id="PF10604">
    <property type="entry name" value="Polyketide_cyc2"/>
    <property type="match status" value="1"/>
</dbReference>
<keyword evidence="7" id="KW-0539">Nucleus</keyword>
<keyword evidence="10" id="KW-1185">Reference proteome</keyword>
<dbReference type="GO" id="GO:0010427">
    <property type="term" value="F:abscisic acid binding"/>
    <property type="evidence" value="ECO:0007669"/>
    <property type="project" value="InterPro"/>
</dbReference>
<evidence type="ECO:0000256" key="6">
    <source>
        <dbReference type="ARBA" id="ARBA00023170"/>
    </source>
</evidence>
<keyword evidence="5" id="KW-0938">Abscisic acid signaling pathway</keyword>
<evidence type="ECO:0000313" key="9">
    <source>
        <dbReference type="EnsemblPlants" id="OB12G22350.1"/>
    </source>
</evidence>
<dbReference type="PANTHER" id="PTHR31213:SF168">
    <property type="entry name" value="OS12G0555100 PROTEIN"/>
    <property type="match status" value="1"/>
</dbReference>
<dbReference type="GO" id="GO:0038023">
    <property type="term" value="F:signaling receptor activity"/>
    <property type="evidence" value="ECO:0007669"/>
    <property type="project" value="InterPro"/>
</dbReference>
<reference evidence="9" key="2">
    <citation type="submission" date="2013-04" db="UniProtKB">
        <authorList>
            <consortium name="EnsemblPlants"/>
        </authorList>
    </citation>
    <scope>IDENTIFICATION</scope>
</reference>
<dbReference type="InterPro" id="IPR019587">
    <property type="entry name" value="Polyketide_cyclase/dehydratase"/>
</dbReference>
<evidence type="ECO:0000256" key="4">
    <source>
        <dbReference type="ARBA" id="ARBA00022490"/>
    </source>
</evidence>
<dbReference type="InterPro" id="IPR023393">
    <property type="entry name" value="START-like_dom_sf"/>
</dbReference>
<dbReference type="OrthoDB" id="631900at2759"/>
<dbReference type="RefSeq" id="XP_006664089.1">
    <property type="nucleotide sequence ID" value="XM_006664026.3"/>
</dbReference>
<dbReference type="InterPro" id="IPR050279">
    <property type="entry name" value="Plant_def-hormone_signal"/>
</dbReference>
<evidence type="ECO:0000256" key="2">
    <source>
        <dbReference type="ARBA" id="ARBA00004496"/>
    </source>
</evidence>
<gene>
    <name evidence="9" type="primary">LOC102716919</name>
</gene>